<keyword evidence="2 6" id="KW-0812">Transmembrane</keyword>
<evidence type="ECO:0000256" key="3">
    <source>
        <dbReference type="ARBA" id="ARBA00022989"/>
    </source>
</evidence>
<dbReference type="AlphaFoldDB" id="A0A1A9EZH5"/>
<dbReference type="PANTHER" id="PTHR37422:SF13">
    <property type="entry name" value="LIPOPOLYSACCHARIDE BIOSYNTHESIS PROTEIN PA4999-RELATED"/>
    <property type="match status" value="1"/>
</dbReference>
<dbReference type="PANTHER" id="PTHR37422">
    <property type="entry name" value="TEICHURONIC ACID BIOSYNTHESIS PROTEIN TUAE"/>
    <property type="match status" value="1"/>
</dbReference>
<feature type="transmembrane region" description="Helical" evidence="6">
    <location>
        <begin position="240"/>
        <end position="259"/>
    </location>
</feature>
<proteinExistence type="predicted"/>
<evidence type="ECO:0000256" key="1">
    <source>
        <dbReference type="ARBA" id="ARBA00004141"/>
    </source>
</evidence>
<keyword evidence="3 6" id="KW-1133">Transmembrane helix</keyword>
<evidence type="ECO:0000256" key="4">
    <source>
        <dbReference type="ARBA" id="ARBA00023136"/>
    </source>
</evidence>
<dbReference type="STRING" id="1821621.A8C75_12930"/>
<feature type="transmembrane region" description="Helical" evidence="6">
    <location>
        <begin position="216"/>
        <end position="234"/>
    </location>
</feature>
<dbReference type="GO" id="GO:0016020">
    <property type="term" value="C:membrane"/>
    <property type="evidence" value="ECO:0007669"/>
    <property type="project" value="UniProtKB-SubCell"/>
</dbReference>
<feature type="transmembrane region" description="Helical" evidence="6">
    <location>
        <begin position="425"/>
        <end position="441"/>
    </location>
</feature>
<feature type="transmembrane region" description="Helical" evidence="6">
    <location>
        <begin position="453"/>
        <end position="475"/>
    </location>
</feature>
<feature type="transmembrane region" description="Helical" evidence="6">
    <location>
        <begin position="114"/>
        <end position="132"/>
    </location>
</feature>
<reference evidence="11" key="1">
    <citation type="submission" date="2016-05" db="EMBL/GenBank/DDBJ databases">
        <authorList>
            <person name="Baek K."/>
            <person name="Yang S.-J."/>
        </authorList>
    </citation>
    <scope>NUCLEOTIDE SEQUENCE [LARGE SCALE GENOMIC DNA]</scope>
    <source>
        <strain evidence="11">ST58-10</strain>
    </source>
</reference>
<feature type="transmembrane region" description="Helical" evidence="6">
    <location>
        <begin position="183"/>
        <end position="204"/>
    </location>
</feature>
<evidence type="ECO:0000313" key="11">
    <source>
        <dbReference type="Proteomes" id="UP000078070"/>
    </source>
</evidence>
<evidence type="ECO:0008006" key="12">
    <source>
        <dbReference type="Google" id="ProtNLM"/>
    </source>
</evidence>
<accession>A0A1A9EZH5</accession>
<dbReference type="RefSeq" id="WP_067383001.1">
    <property type="nucleotide sequence ID" value="NZ_CP015839.1"/>
</dbReference>
<feature type="transmembrane region" description="Helical" evidence="6">
    <location>
        <begin position="364"/>
        <end position="387"/>
    </location>
</feature>
<dbReference type="Pfam" id="PF15864">
    <property type="entry name" value="PglL_A"/>
    <property type="match status" value="1"/>
</dbReference>
<evidence type="ECO:0000259" key="9">
    <source>
        <dbReference type="Pfam" id="PF15864"/>
    </source>
</evidence>
<reference evidence="10 11" key="2">
    <citation type="journal article" date="2018" name="Int. J. Syst. Evol. Microbiol.">
        <title>Marinobacterium aestuarii sp. nov., a benzene-degrading marine bacterium isolated from estuary sediment.</title>
        <authorList>
            <person name="Bae S.S."/>
            <person name="Jung J."/>
            <person name="Chung D."/>
            <person name="Baek K."/>
        </authorList>
    </citation>
    <scope>NUCLEOTIDE SEQUENCE [LARGE SCALE GENOMIC DNA]</scope>
    <source>
        <strain evidence="10 11">ST58-10</strain>
    </source>
</reference>
<feature type="region of interest" description="Disordered" evidence="5">
    <location>
        <begin position="608"/>
        <end position="631"/>
    </location>
</feature>
<feature type="transmembrane region" description="Helical" evidence="6">
    <location>
        <begin position="90"/>
        <end position="108"/>
    </location>
</feature>
<feature type="transmembrane region" description="Helical" evidence="6">
    <location>
        <begin position="266"/>
        <end position="283"/>
    </location>
</feature>
<evidence type="ECO:0000256" key="5">
    <source>
        <dbReference type="SAM" id="MobiDB-lite"/>
    </source>
</evidence>
<feature type="transmembrane region" description="Helical" evidence="6">
    <location>
        <begin position="399"/>
        <end position="419"/>
    </location>
</feature>
<evidence type="ECO:0000256" key="2">
    <source>
        <dbReference type="ARBA" id="ARBA00022692"/>
    </source>
</evidence>
<dbReference type="InterPro" id="IPR031726">
    <property type="entry name" value="PglL_A"/>
</dbReference>
<comment type="subcellular location">
    <subcellularLocation>
        <location evidence="1">Membrane</location>
        <topology evidence="1">Multi-pass membrane protein</topology>
    </subcellularLocation>
</comment>
<protein>
    <recommendedName>
        <fullName evidence="12">Virulence factor membrane-bound polymerase C-terminal domain-containing protein</fullName>
    </recommendedName>
</protein>
<dbReference type="InterPro" id="IPR051533">
    <property type="entry name" value="WaaL-like"/>
</dbReference>
<feature type="transmembrane region" description="Helical" evidence="6">
    <location>
        <begin position="60"/>
        <end position="78"/>
    </location>
</feature>
<feature type="domain" description="Virulence factor membrane-bound polymerase C-terminal" evidence="8">
    <location>
        <begin position="400"/>
        <end position="578"/>
    </location>
</feature>
<evidence type="ECO:0000313" key="10">
    <source>
        <dbReference type="EMBL" id="ANG63287.1"/>
    </source>
</evidence>
<dbReference type="InterPro" id="IPR007016">
    <property type="entry name" value="O-antigen_ligase-rel_domated"/>
</dbReference>
<evidence type="ECO:0000259" key="7">
    <source>
        <dbReference type="Pfam" id="PF04932"/>
    </source>
</evidence>
<feature type="domain" description="Protein glycosylation ligase" evidence="9">
    <location>
        <begin position="181"/>
        <end position="205"/>
    </location>
</feature>
<dbReference type="InterPro" id="IPR021797">
    <property type="entry name" value="Wzy_C_2"/>
</dbReference>
<keyword evidence="4 6" id="KW-0472">Membrane</keyword>
<dbReference type="EMBL" id="CP015839">
    <property type="protein sequence ID" value="ANG63287.1"/>
    <property type="molecule type" value="Genomic_DNA"/>
</dbReference>
<gene>
    <name evidence="10" type="ORF">A8C75_12930</name>
</gene>
<dbReference type="OrthoDB" id="5596698at2"/>
<organism evidence="10 11">
    <name type="scientific">Marinobacterium aestuarii</name>
    <dbReference type="NCBI Taxonomy" id="1821621"/>
    <lineage>
        <taxon>Bacteria</taxon>
        <taxon>Pseudomonadati</taxon>
        <taxon>Pseudomonadota</taxon>
        <taxon>Gammaproteobacteria</taxon>
        <taxon>Oceanospirillales</taxon>
        <taxon>Oceanospirillaceae</taxon>
        <taxon>Marinobacterium</taxon>
    </lineage>
</organism>
<feature type="transmembrane region" description="Helical" evidence="6">
    <location>
        <begin position="144"/>
        <end position="163"/>
    </location>
</feature>
<sequence>MSLNSSATRTPSFTFRLERDPSLQRPQTLFFVLFSLLTLAAPLYYQQNLGGEGLYLPYNASTWVAALFVTAAGLLFALRRLQLVMPRYALALFALPAGLLISGFVTGVGNPSEWLIRLGYVLGGFGFFIALFQFRLQRKHDELALTLILCGIMLQALIGWVQLQQLPFFSALVPIASSSQPIAIFQQVNLTASFLATGLPVAVYLATRPGALRAPWLIRILPYCSLVLCSGVLLSTGSRMGLLGGTLGLLMTFAGRRHFLRQHKGIALALGVSLLLGSSFLLSDKVEKGSSAVLDKIERLQQGGQADVRFSVYEISLDTIANAPLFGHGLGSFQAVWQDERGRFQDRHPDLDIGPRYSHPHNELLFWLVEGGLVAVAGILICAGAVAWRLVRLGSQRGLLLAGMLLPIVLHTQVELPFYISSPHWFLLLFLLYLSFSLRPARLGLKLSQAARGLCTGLLLIIPVAGSTFLLHTLVANAGIVNYMKSRGQHSAFLQPAINNLYFSGQATYLLMKESLLIGYSLDDKQRSAGFIAWANEYLQRTPDIQLFYDLAGAYVHIGDHQRAQQALERGLYIYRHNGRLEQALLALKAGDIDSYLRDLAAKQAARSAQLSSPALKNSDQESLTGTVQPQ</sequence>
<evidence type="ECO:0000259" key="8">
    <source>
        <dbReference type="Pfam" id="PF11846"/>
    </source>
</evidence>
<dbReference type="Pfam" id="PF04932">
    <property type="entry name" value="Wzy_C"/>
    <property type="match status" value="1"/>
</dbReference>
<name>A0A1A9EZH5_9GAMM</name>
<dbReference type="Pfam" id="PF11846">
    <property type="entry name" value="Wzy_C_2"/>
    <property type="match status" value="1"/>
</dbReference>
<evidence type="ECO:0000256" key="6">
    <source>
        <dbReference type="SAM" id="Phobius"/>
    </source>
</evidence>
<feature type="domain" description="O-antigen ligase-related" evidence="7">
    <location>
        <begin position="225"/>
        <end position="379"/>
    </location>
</feature>
<keyword evidence="11" id="KW-1185">Reference proteome</keyword>
<feature type="transmembrane region" description="Helical" evidence="6">
    <location>
        <begin position="28"/>
        <end position="45"/>
    </location>
</feature>
<dbReference type="KEGG" id="mars:A8C75_12930"/>
<dbReference type="Proteomes" id="UP000078070">
    <property type="component" value="Chromosome"/>
</dbReference>